<dbReference type="Proteomes" id="UP000887580">
    <property type="component" value="Unplaced"/>
</dbReference>
<evidence type="ECO:0000313" key="1">
    <source>
        <dbReference type="Proteomes" id="UP000887580"/>
    </source>
</evidence>
<sequence length="339" mass="38992">MSQYHEEDEPTYSIMEEDMPYLKREDEKAMMGPSHTTTTSIIPPPVIEFDNAGYVYEAAPVVHMPPSSSFTTNRVTIPKFAREYFYPNPYPKYSPKKPQKTVRKSAPGKRKPCNCTRSQCLKLYCDCFANGEFCLNCNCKDCHNNLEFNHERSRAIKQSLEKNPHAFKPKIGVATKTVTSEMERLHQKGCHCKKSNCLKNYCECYEAKVACTDRCKCRTCRNTEADRQVRFTDRFPMSNDFDRRTPVSEEEVEEPVTSKSVKTHPWYYLTDDVVETTTMCLLGQVHESEQRNESTSETIKALCGEFGSCLLQIFDATRKAQQNELLSAKKEYITSSDLI</sequence>
<protein>
    <submittedName>
        <fullName evidence="2">CRC domain-containing protein</fullName>
    </submittedName>
</protein>
<reference evidence="2" key="1">
    <citation type="submission" date="2022-11" db="UniProtKB">
        <authorList>
            <consortium name="WormBaseParasite"/>
        </authorList>
    </citation>
    <scope>IDENTIFICATION</scope>
</reference>
<organism evidence="1 2">
    <name type="scientific">Panagrolaimus sp. PS1159</name>
    <dbReference type="NCBI Taxonomy" id="55785"/>
    <lineage>
        <taxon>Eukaryota</taxon>
        <taxon>Metazoa</taxon>
        <taxon>Ecdysozoa</taxon>
        <taxon>Nematoda</taxon>
        <taxon>Chromadorea</taxon>
        <taxon>Rhabditida</taxon>
        <taxon>Tylenchina</taxon>
        <taxon>Panagrolaimomorpha</taxon>
        <taxon>Panagrolaimoidea</taxon>
        <taxon>Panagrolaimidae</taxon>
        <taxon>Panagrolaimus</taxon>
    </lineage>
</organism>
<name>A0AC35FVD6_9BILA</name>
<dbReference type="WBParaSite" id="PS1159_v2.g21297.t1">
    <property type="protein sequence ID" value="PS1159_v2.g21297.t1"/>
    <property type="gene ID" value="PS1159_v2.g21297"/>
</dbReference>
<evidence type="ECO:0000313" key="2">
    <source>
        <dbReference type="WBParaSite" id="PS1159_v2.g21297.t1"/>
    </source>
</evidence>
<proteinExistence type="predicted"/>
<accession>A0AC35FVD6</accession>